<comment type="similarity">
    <text evidence="2 8">Belongs to the cytochrome P450 family.</text>
</comment>
<sequence>MSAEIALLVSNGWQVVQRWFQEQRSFAVWFAAIVCWASWWCWRFIITPRISTLEVKEYPYWIPVLGKTKILSIIICGSRPDELEVMAYHSYITRRNCSIQREPKRLMILKRQHFHNTNEPLQLTLFGTSVYFVSRAEDVSEVYRNTRTFTFDEFYHHIFISMGTSGASVQQIFAQLPARIKDPENTQGKPVAKLAKELQIAQLQPGPGLDALERAQLAYLECHVQPDAVLESRYRYPDLLGGEVPSQTGSVEMSLWNWCADLHVRAAQRAFFGSALDRLDPDLPQKFLEFDDLSWKLLYQFPIFLARDTIAKRDYLRTALKAFYNLPGEMRNDAEGWALDSTEDRLRAIGIPIEDIASIALILYWGANTNTRKAAFWLICHLLSNPSLIDPIRTETAGAFGPEGTITDLVHLHRHCHQLDAMWNETLRLTGVAASMRTVSADTVLGGRMLRAGNPLIIPYRQLHHDKGIFGDDIMTFRPERFLNTKPKKDKRVRLEHFRPFGGGSTICPGRFITKRVVMILVALLLRRFDISMAGGSQDMPQADDWSPFLGIAGVKPGHDMRIRLTPRKAAAT</sequence>
<dbReference type="OrthoDB" id="1470350at2759"/>
<dbReference type="EMBL" id="JELW01000001">
    <property type="protein sequence ID" value="EXV06547.1"/>
    <property type="molecule type" value="Genomic_DNA"/>
</dbReference>
<keyword evidence="4 7" id="KW-0479">Metal-binding</keyword>
<evidence type="ECO:0000313" key="9">
    <source>
        <dbReference type="EMBL" id="EXV06547.1"/>
    </source>
</evidence>
<name>A0A0A1V8J4_9HYPO</name>
<dbReference type="PRINTS" id="PR00465">
    <property type="entry name" value="EP450IV"/>
</dbReference>
<evidence type="ECO:0000256" key="6">
    <source>
        <dbReference type="ARBA" id="ARBA00023033"/>
    </source>
</evidence>
<dbReference type="GO" id="GO:0005506">
    <property type="term" value="F:iron ion binding"/>
    <property type="evidence" value="ECO:0007669"/>
    <property type="project" value="InterPro"/>
</dbReference>
<dbReference type="GO" id="GO:0008395">
    <property type="term" value="F:steroid hydroxylase activity"/>
    <property type="evidence" value="ECO:0007669"/>
    <property type="project" value="TreeGrafter"/>
</dbReference>
<evidence type="ECO:0000256" key="5">
    <source>
        <dbReference type="ARBA" id="ARBA00023004"/>
    </source>
</evidence>
<reference evidence="9 10" key="1">
    <citation type="submission" date="2014-02" db="EMBL/GenBank/DDBJ databases">
        <title>The genome sequence of the entomopathogenic fungus Metarhizium robertsii ARSEF 2575.</title>
        <authorList>
            <person name="Giuliano Garisto Donzelli B."/>
            <person name="Roe B.A."/>
            <person name="Macmil S.L."/>
            <person name="Krasnoff S.B."/>
            <person name="Gibson D.M."/>
        </authorList>
    </citation>
    <scope>NUCLEOTIDE SEQUENCE [LARGE SCALE GENOMIC DNA]</scope>
    <source>
        <strain evidence="9 10">ARSEF 2575</strain>
    </source>
</reference>
<dbReference type="Gene3D" id="1.10.630.10">
    <property type="entry name" value="Cytochrome P450"/>
    <property type="match status" value="1"/>
</dbReference>
<keyword evidence="8" id="KW-0560">Oxidoreductase</keyword>
<proteinExistence type="inferred from homology"/>
<evidence type="ECO:0000256" key="3">
    <source>
        <dbReference type="ARBA" id="ARBA00022617"/>
    </source>
</evidence>
<evidence type="ECO:0000256" key="4">
    <source>
        <dbReference type="ARBA" id="ARBA00022723"/>
    </source>
</evidence>
<dbReference type="Proteomes" id="UP000030151">
    <property type="component" value="Unassembled WGS sequence"/>
</dbReference>
<dbReference type="PANTHER" id="PTHR24304">
    <property type="entry name" value="CYTOCHROME P450 FAMILY 7"/>
    <property type="match status" value="1"/>
</dbReference>
<dbReference type="PROSITE" id="PS00086">
    <property type="entry name" value="CYTOCHROME_P450"/>
    <property type="match status" value="1"/>
</dbReference>
<dbReference type="GO" id="GO:0020037">
    <property type="term" value="F:heme binding"/>
    <property type="evidence" value="ECO:0007669"/>
    <property type="project" value="InterPro"/>
</dbReference>
<dbReference type="InterPro" id="IPR050529">
    <property type="entry name" value="CYP450_sterol_14alpha_dmase"/>
</dbReference>
<dbReference type="InterPro" id="IPR036396">
    <property type="entry name" value="Cyt_P450_sf"/>
</dbReference>
<comment type="cofactor">
    <cofactor evidence="1 7">
        <name>heme</name>
        <dbReference type="ChEBI" id="CHEBI:30413"/>
    </cofactor>
</comment>
<dbReference type="InterPro" id="IPR017972">
    <property type="entry name" value="Cyt_P450_CS"/>
</dbReference>
<dbReference type="AlphaFoldDB" id="A0A0A1V8J4"/>
<protein>
    <submittedName>
        <fullName evidence="9">Cytochrome P450</fullName>
    </submittedName>
</protein>
<feature type="binding site" description="axial binding residue" evidence="7">
    <location>
        <position position="508"/>
    </location>
    <ligand>
        <name>heme</name>
        <dbReference type="ChEBI" id="CHEBI:30413"/>
    </ligand>
    <ligandPart>
        <name>Fe</name>
        <dbReference type="ChEBI" id="CHEBI:18248"/>
    </ligandPart>
</feature>
<evidence type="ECO:0000313" key="10">
    <source>
        <dbReference type="Proteomes" id="UP000030151"/>
    </source>
</evidence>
<dbReference type="CDD" id="cd11040">
    <property type="entry name" value="CYP7_CYP8-like"/>
    <property type="match status" value="1"/>
</dbReference>
<dbReference type="SUPFAM" id="SSF48264">
    <property type="entry name" value="Cytochrome P450"/>
    <property type="match status" value="1"/>
</dbReference>
<dbReference type="GO" id="GO:0016705">
    <property type="term" value="F:oxidoreductase activity, acting on paired donors, with incorporation or reduction of molecular oxygen"/>
    <property type="evidence" value="ECO:0007669"/>
    <property type="project" value="InterPro"/>
</dbReference>
<dbReference type="InterPro" id="IPR002403">
    <property type="entry name" value="Cyt_P450_E_grp-IV"/>
</dbReference>
<keyword evidence="3 7" id="KW-0349">Heme</keyword>
<gene>
    <name evidence="9" type="ORF">X797_001267</name>
</gene>
<evidence type="ECO:0000256" key="7">
    <source>
        <dbReference type="PIRSR" id="PIRSR602403-1"/>
    </source>
</evidence>
<evidence type="ECO:0000256" key="2">
    <source>
        <dbReference type="ARBA" id="ARBA00010617"/>
    </source>
</evidence>
<evidence type="ECO:0000256" key="8">
    <source>
        <dbReference type="RuleBase" id="RU000461"/>
    </source>
</evidence>
<keyword evidence="6 8" id="KW-0503">Monooxygenase</keyword>
<dbReference type="InterPro" id="IPR001128">
    <property type="entry name" value="Cyt_P450"/>
</dbReference>
<organism evidence="9 10">
    <name type="scientific">Metarhizium robertsii</name>
    <dbReference type="NCBI Taxonomy" id="568076"/>
    <lineage>
        <taxon>Eukaryota</taxon>
        <taxon>Fungi</taxon>
        <taxon>Dikarya</taxon>
        <taxon>Ascomycota</taxon>
        <taxon>Pezizomycotina</taxon>
        <taxon>Sordariomycetes</taxon>
        <taxon>Hypocreomycetidae</taxon>
        <taxon>Hypocreales</taxon>
        <taxon>Clavicipitaceae</taxon>
        <taxon>Metarhizium</taxon>
    </lineage>
</organism>
<comment type="caution">
    <text evidence="9">The sequence shown here is derived from an EMBL/GenBank/DDBJ whole genome shotgun (WGS) entry which is preliminary data.</text>
</comment>
<dbReference type="PANTHER" id="PTHR24304:SF2">
    <property type="entry name" value="24-HYDROXYCHOLESTEROL 7-ALPHA-HYDROXYLASE"/>
    <property type="match status" value="1"/>
</dbReference>
<dbReference type="HOGENOM" id="CLU_018012_3_0_1"/>
<keyword evidence="5 7" id="KW-0408">Iron</keyword>
<evidence type="ECO:0000256" key="1">
    <source>
        <dbReference type="ARBA" id="ARBA00001971"/>
    </source>
</evidence>
<dbReference type="eggNOG" id="KOG0684">
    <property type="taxonomic scope" value="Eukaryota"/>
</dbReference>
<accession>A0A0A1V8J4</accession>
<dbReference type="Pfam" id="PF00067">
    <property type="entry name" value="p450"/>
    <property type="match status" value="1"/>
</dbReference>